<gene>
    <name evidence="1" type="ORF">XAT740_LOCUS38225</name>
</gene>
<reference evidence="1" key="1">
    <citation type="submission" date="2021-02" db="EMBL/GenBank/DDBJ databases">
        <authorList>
            <person name="Nowell W R."/>
        </authorList>
    </citation>
    <scope>NUCLEOTIDE SEQUENCE</scope>
</reference>
<keyword evidence="2" id="KW-1185">Reference proteome</keyword>
<protein>
    <submittedName>
        <fullName evidence="1">Uncharacterized protein</fullName>
    </submittedName>
</protein>
<proteinExistence type="predicted"/>
<organism evidence="1 2">
    <name type="scientific">Adineta ricciae</name>
    <name type="common">Rotifer</name>
    <dbReference type="NCBI Taxonomy" id="249248"/>
    <lineage>
        <taxon>Eukaryota</taxon>
        <taxon>Metazoa</taxon>
        <taxon>Spiralia</taxon>
        <taxon>Gnathifera</taxon>
        <taxon>Rotifera</taxon>
        <taxon>Eurotatoria</taxon>
        <taxon>Bdelloidea</taxon>
        <taxon>Adinetida</taxon>
        <taxon>Adinetidae</taxon>
        <taxon>Adineta</taxon>
    </lineage>
</organism>
<sequence length="70" mass="8003">MILSKDLFYTKNCQYNPSDPVSGMDLTVNDTFAKHYLVKDYIIYKIPDNVIFEEGELIEPAAVQSSDLKL</sequence>
<accession>A0A815RBY8</accession>
<evidence type="ECO:0000313" key="1">
    <source>
        <dbReference type="EMBL" id="CAF1475416.1"/>
    </source>
</evidence>
<comment type="caution">
    <text evidence="1">The sequence shown here is derived from an EMBL/GenBank/DDBJ whole genome shotgun (WGS) entry which is preliminary data.</text>
</comment>
<dbReference type="EMBL" id="CAJNOR010004103">
    <property type="protein sequence ID" value="CAF1475416.1"/>
    <property type="molecule type" value="Genomic_DNA"/>
</dbReference>
<dbReference type="Proteomes" id="UP000663828">
    <property type="component" value="Unassembled WGS sequence"/>
</dbReference>
<feature type="non-terminal residue" evidence="1">
    <location>
        <position position="70"/>
    </location>
</feature>
<name>A0A815RBY8_ADIRI</name>
<dbReference type="AlphaFoldDB" id="A0A815RBY8"/>
<evidence type="ECO:0000313" key="2">
    <source>
        <dbReference type="Proteomes" id="UP000663828"/>
    </source>
</evidence>
<feature type="non-terminal residue" evidence="1">
    <location>
        <position position="1"/>
    </location>
</feature>